<evidence type="ECO:0000256" key="1">
    <source>
        <dbReference type="SAM" id="MobiDB-lite"/>
    </source>
</evidence>
<comment type="caution">
    <text evidence="3">The sequence shown here is derived from an EMBL/GenBank/DDBJ whole genome shotgun (WGS) entry which is preliminary data.</text>
</comment>
<keyword evidence="2" id="KW-0472">Membrane</keyword>
<organism evidence="3 4">
    <name type="scientific">Sphingobium psychrophilum</name>
    <dbReference type="NCBI Taxonomy" id="2728834"/>
    <lineage>
        <taxon>Bacteria</taxon>
        <taxon>Pseudomonadati</taxon>
        <taxon>Pseudomonadota</taxon>
        <taxon>Alphaproteobacteria</taxon>
        <taxon>Sphingomonadales</taxon>
        <taxon>Sphingomonadaceae</taxon>
        <taxon>Sphingobium</taxon>
    </lineage>
</organism>
<keyword evidence="2" id="KW-1133">Transmembrane helix</keyword>
<evidence type="ECO:0000313" key="4">
    <source>
        <dbReference type="Proteomes" id="UP000519023"/>
    </source>
</evidence>
<keyword evidence="4" id="KW-1185">Reference proteome</keyword>
<accession>A0A7X9WZR0</accession>
<feature type="region of interest" description="Disordered" evidence="1">
    <location>
        <begin position="1"/>
        <end position="20"/>
    </location>
</feature>
<reference evidence="3 4" key="1">
    <citation type="submission" date="2020-04" db="EMBL/GenBank/DDBJ databases">
        <title>Sphingobium sp. AR-3-1 isolated from Arctic soil.</title>
        <authorList>
            <person name="Dahal R.H."/>
            <person name="Chaudhary D.K."/>
        </authorList>
    </citation>
    <scope>NUCLEOTIDE SEQUENCE [LARGE SCALE GENOMIC DNA]</scope>
    <source>
        <strain evidence="3 4">AR-3-1</strain>
    </source>
</reference>
<keyword evidence="2" id="KW-0812">Transmembrane</keyword>
<dbReference type="AlphaFoldDB" id="A0A7X9WZR0"/>
<gene>
    <name evidence="3" type="ORF">HHL08_22755</name>
</gene>
<feature type="compositionally biased region" description="Basic and acidic residues" evidence="1">
    <location>
        <begin position="1"/>
        <end position="11"/>
    </location>
</feature>
<evidence type="ECO:0000256" key="2">
    <source>
        <dbReference type="SAM" id="Phobius"/>
    </source>
</evidence>
<evidence type="ECO:0000313" key="3">
    <source>
        <dbReference type="EMBL" id="NML12916.1"/>
    </source>
</evidence>
<feature type="transmembrane region" description="Helical" evidence="2">
    <location>
        <begin position="37"/>
        <end position="61"/>
    </location>
</feature>
<dbReference type="EMBL" id="JABBFV010000030">
    <property type="protein sequence ID" value="NML12916.1"/>
    <property type="molecule type" value="Genomic_DNA"/>
</dbReference>
<protein>
    <submittedName>
        <fullName evidence="3">Uncharacterized protein</fullName>
    </submittedName>
</protein>
<proteinExistence type="predicted"/>
<sequence>MFDHPSSDRSSPDLSTKAGRKAWRHEMRMVAVRPRRWGLWLLTLGFLLVMAPSAFGMHSLWGWSPSFIGSLLMLGALPLLVAGALLRRRYRQGRTGRPEGDES</sequence>
<dbReference type="Proteomes" id="UP000519023">
    <property type="component" value="Unassembled WGS sequence"/>
</dbReference>
<name>A0A7X9WZR0_9SPHN</name>
<feature type="transmembrane region" description="Helical" evidence="2">
    <location>
        <begin position="67"/>
        <end position="86"/>
    </location>
</feature>